<comment type="caution">
    <text evidence="1">The sequence shown here is derived from an EMBL/GenBank/DDBJ whole genome shotgun (WGS) entry which is preliminary data.</text>
</comment>
<name>A0ACB9V9G9_9CETA</name>
<sequence length="130" mass="14530">MVLVVRCILFSKIGAKGVMKNRAREERLGVSTAAAREEASRNEPLPFPVPKYLISLFHYGNGNKMPKFTTITFPRVVTYLCPFHQLGQAGKSCSWEEQAFRVSFPAQVLLVFRIVCVRPMTAGSTQSAFC</sequence>
<evidence type="ECO:0000313" key="2">
    <source>
        <dbReference type="Proteomes" id="UP001057279"/>
    </source>
</evidence>
<accession>A0ACB9V9G9</accession>
<gene>
    <name evidence="1" type="ORF">MJG53_004367</name>
</gene>
<evidence type="ECO:0000313" key="1">
    <source>
        <dbReference type="EMBL" id="KAI4586580.1"/>
    </source>
</evidence>
<keyword evidence="2" id="KW-1185">Reference proteome</keyword>
<protein>
    <submittedName>
        <fullName evidence="1">Uncharacterized protein</fullName>
    </submittedName>
</protein>
<dbReference type="Proteomes" id="UP001057279">
    <property type="component" value="Linkage Group LG03"/>
</dbReference>
<organism evidence="1 2">
    <name type="scientific">Ovis ammon polii x Ovis aries</name>
    <dbReference type="NCBI Taxonomy" id="2918886"/>
    <lineage>
        <taxon>Eukaryota</taxon>
        <taxon>Metazoa</taxon>
        <taxon>Chordata</taxon>
        <taxon>Craniata</taxon>
        <taxon>Vertebrata</taxon>
        <taxon>Euteleostomi</taxon>
        <taxon>Mammalia</taxon>
        <taxon>Eutheria</taxon>
        <taxon>Laurasiatheria</taxon>
        <taxon>Artiodactyla</taxon>
        <taxon>Ruminantia</taxon>
        <taxon>Pecora</taxon>
        <taxon>Bovidae</taxon>
        <taxon>Caprinae</taxon>
        <taxon>Ovis</taxon>
    </lineage>
</organism>
<reference evidence="1" key="1">
    <citation type="submission" date="2022-03" db="EMBL/GenBank/DDBJ databases">
        <title>Genomic analyses of argali, domestic sheep and their hybrids provide insights into chromosomal evolution, heterosis and genetic basis of agronomic traits.</title>
        <authorList>
            <person name="Li M."/>
        </authorList>
    </citation>
    <scope>NUCLEOTIDE SEQUENCE</scope>
    <source>
        <strain evidence="1">F1 hybrid</strain>
    </source>
</reference>
<proteinExistence type="predicted"/>
<dbReference type="EMBL" id="CM043028">
    <property type="protein sequence ID" value="KAI4586580.1"/>
    <property type="molecule type" value="Genomic_DNA"/>
</dbReference>